<feature type="domain" description="N-acetyltransferase" evidence="3">
    <location>
        <begin position="4"/>
        <end position="173"/>
    </location>
</feature>
<sequence length="181" mass="21019">MEQIIIERVTAADIKKLQEIGRTTFFEAFEEVNSEKNMKDYLEKGFSEEKLKGELSNQDSQFYFALLDGKAIGYLKINIGQAQTEKLNLDALEIERIYLLKAFYGQKVGQLLFQKAIDIALDMQASYVWLGVWEENYRALRFYEKNGFTPFGKHKFWLGGDEQTDLMMKKVLVSDNELKVS</sequence>
<dbReference type="EMBL" id="RCCK01000010">
    <property type="protein sequence ID" value="RLJ80275.1"/>
    <property type="molecule type" value="Genomic_DNA"/>
</dbReference>
<dbReference type="PANTHER" id="PTHR42919">
    <property type="entry name" value="N-ALPHA-ACETYLTRANSFERASE"/>
    <property type="match status" value="1"/>
</dbReference>
<dbReference type="EMBL" id="SOPX01000002">
    <property type="protein sequence ID" value="TFB31549.1"/>
    <property type="molecule type" value="Genomic_DNA"/>
</dbReference>
<evidence type="ECO:0000313" key="6">
    <source>
        <dbReference type="Proteomes" id="UP000273898"/>
    </source>
</evidence>
<dbReference type="Proteomes" id="UP000273898">
    <property type="component" value="Unassembled WGS sequence"/>
</dbReference>
<dbReference type="AlphaFoldDB" id="A0A497YAQ9"/>
<dbReference type="PROSITE" id="PS51186">
    <property type="entry name" value="GNAT"/>
    <property type="match status" value="1"/>
</dbReference>
<name>A0A497YAQ9_9SPHI</name>
<dbReference type="RefSeq" id="WP_121282879.1">
    <property type="nucleotide sequence ID" value="NZ_RCCK01000010.1"/>
</dbReference>
<comment type="caution">
    <text evidence="4">The sequence shown here is derived from an EMBL/GenBank/DDBJ whole genome shotgun (WGS) entry which is preliminary data.</text>
</comment>
<dbReference type="Proteomes" id="UP000297429">
    <property type="component" value="Unassembled WGS sequence"/>
</dbReference>
<dbReference type="PANTHER" id="PTHR42919:SF8">
    <property type="entry name" value="N-ALPHA-ACETYLTRANSFERASE 50"/>
    <property type="match status" value="1"/>
</dbReference>
<reference evidence="4 6" key="1">
    <citation type="submission" date="2018-10" db="EMBL/GenBank/DDBJ databases">
        <title>Genomic Encyclopedia of Archaeal and Bacterial Type Strains, Phase II (KMG-II): from individual species to whole genera.</title>
        <authorList>
            <person name="Goeker M."/>
        </authorList>
    </citation>
    <scope>NUCLEOTIDE SEQUENCE [LARGE SCALE GENOMIC DNA]</scope>
    <source>
        <strain evidence="4 6">DSM 19624</strain>
    </source>
</reference>
<protein>
    <submittedName>
        <fullName evidence="5">GNAT family N-acetyltransferase</fullName>
    </submittedName>
    <submittedName>
        <fullName evidence="4">Spermine/spermidine N-acetyltransferase</fullName>
    </submittedName>
</protein>
<dbReference type="InterPro" id="IPR051556">
    <property type="entry name" value="N-term/lysine_N-AcTrnsfr"/>
</dbReference>
<evidence type="ECO:0000313" key="7">
    <source>
        <dbReference type="Proteomes" id="UP000297429"/>
    </source>
</evidence>
<gene>
    <name evidence="4" type="ORF">BCL90_1026</name>
    <name evidence="5" type="ORF">E3V97_13250</name>
</gene>
<evidence type="ECO:0000259" key="3">
    <source>
        <dbReference type="PROSITE" id="PS51186"/>
    </source>
</evidence>
<keyword evidence="1 4" id="KW-0808">Transferase</keyword>
<dbReference type="CDD" id="cd04301">
    <property type="entry name" value="NAT_SF"/>
    <property type="match status" value="1"/>
</dbReference>
<evidence type="ECO:0000313" key="4">
    <source>
        <dbReference type="EMBL" id="RLJ80275.1"/>
    </source>
</evidence>
<accession>A0A497YAQ9</accession>
<dbReference type="OrthoDB" id="7205533at2"/>
<evidence type="ECO:0000313" key="5">
    <source>
        <dbReference type="EMBL" id="TFB31549.1"/>
    </source>
</evidence>
<dbReference type="Pfam" id="PF00583">
    <property type="entry name" value="Acetyltransf_1"/>
    <property type="match status" value="1"/>
</dbReference>
<organism evidence="4 6">
    <name type="scientific">Pedobacter alluvionis</name>
    <dbReference type="NCBI Taxonomy" id="475253"/>
    <lineage>
        <taxon>Bacteria</taxon>
        <taxon>Pseudomonadati</taxon>
        <taxon>Bacteroidota</taxon>
        <taxon>Sphingobacteriia</taxon>
        <taxon>Sphingobacteriales</taxon>
        <taxon>Sphingobacteriaceae</taxon>
        <taxon>Pedobacter</taxon>
    </lineage>
</organism>
<keyword evidence="7" id="KW-1185">Reference proteome</keyword>
<evidence type="ECO:0000256" key="1">
    <source>
        <dbReference type="ARBA" id="ARBA00022679"/>
    </source>
</evidence>
<evidence type="ECO:0000256" key="2">
    <source>
        <dbReference type="ARBA" id="ARBA00023315"/>
    </source>
</evidence>
<dbReference type="GO" id="GO:0016747">
    <property type="term" value="F:acyltransferase activity, transferring groups other than amino-acyl groups"/>
    <property type="evidence" value="ECO:0007669"/>
    <property type="project" value="InterPro"/>
</dbReference>
<dbReference type="Gene3D" id="3.40.630.30">
    <property type="match status" value="1"/>
</dbReference>
<keyword evidence="2" id="KW-0012">Acyltransferase</keyword>
<proteinExistence type="predicted"/>
<dbReference type="SUPFAM" id="SSF55729">
    <property type="entry name" value="Acyl-CoA N-acyltransferases (Nat)"/>
    <property type="match status" value="1"/>
</dbReference>
<reference evidence="5 7" key="2">
    <citation type="submission" date="2019-03" db="EMBL/GenBank/DDBJ databases">
        <authorList>
            <person name="He R.-H."/>
        </authorList>
    </citation>
    <scope>NUCLEOTIDE SEQUENCE [LARGE SCALE GENOMIC DNA]</scope>
    <source>
        <strain evidence="5 7">DSM 19624</strain>
    </source>
</reference>
<dbReference type="InterPro" id="IPR000182">
    <property type="entry name" value="GNAT_dom"/>
</dbReference>
<dbReference type="InterPro" id="IPR016181">
    <property type="entry name" value="Acyl_CoA_acyltransferase"/>
</dbReference>